<evidence type="ECO:0000313" key="1">
    <source>
        <dbReference type="EMBL" id="MPC87833.1"/>
    </source>
</evidence>
<name>A0A5B7J007_PORTR</name>
<dbReference type="GO" id="GO:0016323">
    <property type="term" value="C:basolateral plasma membrane"/>
    <property type="evidence" value="ECO:0007669"/>
    <property type="project" value="TreeGrafter"/>
</dbReference>
<dbReference type="GO" id="GO:0005548">
    <property type="term" value="F:phospholipid transporter activity"/>
    <property type="evidence" value="ECO:0007669"/>
    <property type="project" value="InterPro"/>
</dbReference>
<dbReference type="OrthoDB" id="5865932at2759"/>
<comment type="caution">
    <text evidence="1">The sequence shown here is derived from an EMBL/GenBank/DDBJ whole genome shotgun (WGS) entry which is preliminary data.</text>
</comment>
<dbReference type="PANTHER" id="PTHR13024">
    <property type="entry name" value="MICROSOMAL TRIGLYCERIDE TRANSFER PROTEIN, LARGE SUBUNIT"/>
    <property type="match status" value="1"/>
</dbReference>
<accession>A0A5B7J007</accession>
<sequence length="129" mass="14447">MYIRSLKNLQTKDSVDILLGFAEGEARKPAIAAARALQIMPSDYLNSEALKRLERIFLELGRQHDSSVRAMAADILLQNKPTEEFVKSLLEIMSSQSARELNTVLLGRLWDLASSDDNLQKVSVEFPAN</sequence>
<organism evidence="1 2">
    <name type="scientific">Portunus trituberculatus</name>
    <name type="common">Swimming crab</name>
    <name type="synonym">Neptunus trituberculatus</name>
    <dbReference type="NCBI Taxonomy" id="210409"/>
    <lineage>
        <taxon>Eukaryota</taxon>
        <taxon>Metazoa</taxon>
        <taxon>Ecdysozoa</taxon>
        <taxon>Arthropoda</taxon>
        <taxon>Crustacea</taxon>
        <taxon>Multicrustacea</taxon>
        <taxon>Malacostraca</taxon>
        <taxon>Eumalacostraca</taxon>
        <taxon>Eucarida</taxon>
        <taxon>Decapoda</taxon>
        <taxon>Pleocyemata</taxon>
        <taxon>Brachyura</taxon>
        <taxon>Eubrachyura</taxon>
        <taxon>Portunoidea</taxon>
        <taxon>Portunidae</taxon>
        <taxon>Portuninae</taxon>
        <taxon>Portunus</taxon>
    </lineage>
</organism>
<dbReference type="InterPro" id="IPR039988">
    <property type="entry name" value="MTTP"/>
</dbReference>
<dbReference type="GO" id="GO:0042157">
    <property type="term" value="P:lipoprotein metabolic process"/>
    <property type="evidence" value="ECO:0007669"/>
    <property type="project" value="TreeGrafter"/>
</dbReference>
<dbReference type="Gene3D" id="1.25.10.20">
    <property type="entry name" value="Vitellinogen, superhelical"/>
    <property type="match status" value="1"/>
</dbReference>
<proteinExistence type="predicted"/>
<gene>
    <name evidence="1" type="primary">MTTP_0</name>
    <name evidence="1" type="ORF">E2C01_082712</name>
</gene>
<dbReference type="PANTHER" id="PTHR13024:SF0">
    <property type="entry name" value="MICROSOMAL TRIACYLGLYCEROL TRANSFER PROTEIN"/>
    <property type="match status" value="1"/>
</dbReference>
<protein>
    <submittedName>
        <fullName evidence="1">Microsomal triglyceride transfer protein large subunit</fullName>
    </submittedName>
</protein>
<dbReference type="EMBL" id="VSRR010075759">
    <property type="protein sequence ID" value="MPC87833.1"/>
    <property type="molecule type" value="Genomic_DNA"/>
</dbReference>
<dbReference type="Proteomes" id="UP000324222">
    <property type="component" value="Unassembled WGS sequence"/>
</dbReference>
<reference evidence="1 2" key="1">
    <citation type="submission" date="2019-05" db="EMBL/GenBank/DDBJ databases">
        <title>Another draft genome of Portunus trituberculatus and its Hox gene families provides insights of decapod evolution.</title>
        <authorList>
            <person name="Jeong J.-H."/>
            <person name="Song I."/>
            <person name="Kim S."/>
            <person name="Choi T."/>
            <person name="Kim D."/>
            <person name="Ryu S."/>
            <person name="Kim W."/>
        </authorList>
    </citation>
    <scope>NUCLEOTIDE SEQUENCE [LARGE SCALE GENOMIC DNA]</scope>
    <source>
        <tissue evidence="1">Muscle</tissue>
    </source>
</reference>
<keyword evidence="2" id="KW-1185">Reference proteome</keyword>
<dbReference type="AlphaFoldDB" id="A0A5B7J007"/>
<dbReference type="SUPFAM" id="SSF48431">
    <property type="entry name" value="Lipovitellin-phosvitin complex, superhelical domain"/>
    <property type="match status" value="1"/>
</dbReference>
<dbReference type="GO" id="GO:0005783">
    <property type="term" value="C:endoplasmic reticulum"/>
    <property type="evidence" value="ECO:0007669"/>
    <property type="project" value="TreeGrafter"/>
</dbReference>
<dbReference type="GO" id="GO:0005794">
    <property type="term" value="C:Golgi apparatus"/>
    <property type="evidence" value="ECO:0007669"/>
    <property type="project" value="TreeGrafter"/>
</dbReference>
<dbReference type="InterPro" id="IPR011030">
    <property type="entry name" value="Lipovitellin_superhlx_dom"/>
</dbReference>
<evidence type="ECO:0000313" key="2">
    <source>
        <dbReference type="Proteomes" id="UP000324222"/>
    </source>
</evidence>